<evidence type="ECO:0000256" key="1">
    <source>
        <dbReference type="ARBA" id="ARBA00000900"/>
    </source>
</evidence>
<dbReference type="EMBL" id="JACMSC010000014">
    <property type="protein sequence ID" value="KAG6488763.1"/>
    <property type="molecule type" value="Genomic_DNA"/>
</dbReference>
<dbReference type="PANTHER" id="PTHR46913">
    <property type="entry name" value="RING-H2 FINGER PROTEIN ATL16"/>
    <property type="match status" value="1"/>
</dbReference>
<dbReference type="InterPro" id="IPR044600">
    <property type="entry name" value="ATL1/ATL16-like"/>
</dbReference>
<comment type="subcellular location">
    <subcellularLocation>
        <location evidence="2">Membrane</location>
        <topology evidence="2">Single-pass membrane protein</topology>
    </subcellularLocation>
</comment>
<dbReference type="CDD" id="cd16461">
    <property type="entry name" value="RING-H2_EL5-like"/>
    <property type="match status" value="1"/>
</dbReference>
<proteinExistence type="predicted"/>
<evidence type="ECO:0000256" key="5">
    <source>
        <dbReference type="ARBA" id="ARBA00022679"/>
    </source>
</evidence>
<keyword evidence="5" id="KW-0808">Transferase</keyword>
<evidence type="ECO:0000313" key="17">
    <source>
        <dbReference type="Proteomes" id="UP000734854"/>
    </source>
</evidence>
<keyword evidence="17" id="KW-1185">Reference proteome</keyword>
<dbReference type="InterPro" id="IPR001841">
    <property type="entry name" value="Znf_RING"/>
</dbReference>
<keyword evidence="11 14" id="KW-1133">Transmembrane helix</keyword>
<keyword evidence="10" id="KW-0862">Zinc</keyword>
<dbReference type="Proteomes" id="UP000734854">
    <property type="component" value="Unassembled WGS sequence"/>
</dbReference>
<dbReference type="SMART" id="SM00184">
    <property type="entry name" value="RING"/>
    <property type="match status" value="1"/>
</dbReference>
<evidence type="ECO:0000313" key="16">
    <source>
        <dbReference type="EMBL" id="KAG6488763.1"/>
    </source>
</evidence>
<evidence type="ECO:0000256" key="10">
    <source>
        <dbReference type="ARBA" id="ARBA00022833"/>
    </source>
</evidence>
<gene>
    <name evidence="16" type="ORF">ZIOFF_050012</name>
</gene>
<dbReference type="OrthoDB" id="8062037at2759"/>
<evidence type="ECO:0000256" key="13">
    <source>
        <dbReference type="PROSITE-ProRule" id="PRU00175"/>
    </source>
</evidence>
<evidence type="ECO:0000256" key="4">
    <source>
        <dbReference type="ARBA" id="ARBA00012483"/>
    </source>
</evidence>
<evidence type="ECO:0000256" key="3">
    <source>
        <dbReference type="ARBA" id="ARBA00004906"/>
    </source>
</evidence>
<dbReference type="PANTHER" id="PTHR46913:SF1">
    <property type="entry name" value="RING-H2 FINGER PROTEIN ATL16"/>
    <property type="match status" value="1"/>
</dbReference>
<dbReference type="GO" id="GO:0016020">
    <property type="term" value="C:membrane"/>
    <property type="evidence" value="ECO:0007669"/>
    <property type="project" value="UniProtKB-SubCell"/>
</dbReference>
<evidence type="ECO:0000256" key="7">
    <source>
        <dbReference type="ARBA" id="ARBA00022723"/>
    </source>
</evidence>
<sequence length="168" mass="18244">MSQATPNGSAPTTSPPSWFSHYGHGRLLYPLFAVLNVGLILLVYYYLWRLFFGRSDRTNESTTVATAQSTSAASSPNASTRIEASLHPEALSALPVFDYAGTAAAGGEKLECVVCLLEFRDGDKGRLLPRCGHRFHVDCVDIWFQSHSTCPICRSTVEPKSSGSDEAV</sequence>
<dbReference type="AlphaFoldDB" id="A0A8J5KTD1"/>
<name>A0A8J5KTD1_ZINOF</name>
<evidence type="ECO:0000256" key="12">
    <source>
        <dbReference type="ARBA" id="ARBA00023136"/>
    </source>
</evidence>
<comment type="caution">
    <text evidence="16">The sequence shown here is derived from an EMBL/GenBank/DDBJ whole genome shotgun (WGS) entry which is preliminary data.</text>
</comment>
<accession>A0A8J5KTD1</accession>
<evidence type="ECO:0000259" key="15">
    <source>
        <dbReference type="PROSITE" id="PS50089"/>
    </source>
</evidence>
<keyword evidence="8 13" id="KW-0863">Zinc-finger</keyword>
<dbReference type="GO" id="GO:0061630">
    <property type="term" value="F:ubiquitin protein ligase activity"/>
    <property type="evidence" value="ECO:0007669"/>
    <property type="project" value="UniProtKB-EC"/>
</dbReference>
<evidence type="ECO:0000256" key="11">
    <source>
        <dbReference type="ARBA" id="ARBA00022989"/>
    </source>
</evidence>
<feature type="domain" description="RING-type" evidence="15">
    <location>
        <begin position="112"/>
        <end position="154"/>
    </location>
</feature>
<comment type="catalytic activity">
    <reaction evidence="1">
        <text>S-ubiquitinyl-[E2 ubiquitin-conjugating enzyme]-L-cysteine + [acceptor protein]-L-lysine = [E2 ubiquitin-conjugating enzyme]-L-cysteine + N(6)-ubiquitinyl-[acceptor protein]-L-lysine.</text>
        <dbReference type="EC" id="2.3.2.27"/>
    </reaction>
</comment>
<evidence type="ECO:0000256" key="6">
    <source>
        <dbReference type="ARBA" id="ARBA00022692"/>
    </source>
</evidence>
<dbReference type="EC" id="2.3.2.27" evidence="4"/>
<dbReference type="GO" id="GO:0008270">
    <property type="term" value="F:zinc ion binding"/>
    <property type="evidence" value="ECO:0007669"/>
    <property type="project" value="UniProtKB-KW"/>
</dbReference>
<reference evidence="16 17" key="1">
    <citation type="submission" date="2020-08" db="EMBL/GenBank/DDBJ databases">
        <title>Plant Genome Project.</title>
        <authorList>
            <person name="Zhang R.-G."/>
        </authorList>
    </citation>
    <scope>NUCLEOTIDE SEQUENCE [LARGE SCALE GENOMIC DNA]</scope>
    <source>
        <tissue evidence="16">Rhizome</tissue>
    </source>
</reference>
<dbReference type="GO" id="GO:0016567">
    <property type="term" value="P:protein ubiquitination"/>
    <property type="evidence" value="ECO:0007669"/>
    <property type="project" value="InterPro"/>
</dbReference>
<organism evidence="16 17">
    <name type="scientific">Zingiber officinale</name>
    <name type="common">Ginger</name>
    <name type="synonym">Amomum zingiber</name>
    <dbReference type="NCBI Taxonomy" id="94328"/>
    <lineage>
        <taxon>Eukaryota</taxon>
        <taxon>Viridiplantae</taxon>
        <taxon>Streptophyta</taxon>
        <taxon>Embryophyta</taxon>
        <taxon>Tracheophyta</taxon>
        <taxon>Spermatophyta</taxon>
        <taxon>Magnoliopsida</taxon>
        <taxon>Liliopsida</taxon>
        <taxon>Zingiberales</taxon>
        <taxon>Zingiberaceae</taxon>
        <taxon>Zingiber</taxon>
    </lineage>
</organism>
<evidence type="ECO:0000256" key="2">
    <source>
        <dbReference type="ARBA" id="ARBA00004167"/>
    </source>
</evidence>
<keyword evidence="7" id="KW-0479">Metal-binding</keyword>
<dbReference type="Pfam" id="PF13639">
    <property type="entry name" value="zf-RING_2"/>
    <property type="match status" value="1"/>
</dbReference>
<dbReference type="FunFam" id="3.30.40.10:FF:000187">
    <property type="entry name" value="E3 ubiquitin-protein ligase ATL6"/>
    <property type="match status" value="1"/>
</dbReference>
<feature type="transmembrane region" description="Helical" evidence="14">
    <location>
        <begin position="27"/>
        <end position="47"/>
    </location>
</feature>
<keyword evidence="12 14" id="KW-0472">Membrane</keyword>
<dbReference type="PROSITE" id="PS50089">
    <property type="entry name" value="ZF_RING_2"/>
    <property type="match status" value="1"/>
</dbReference>
<comment type="pathway">
    <text evidence="3">Protein modification; protein ubiquitination.</text>
</comment>
<evidence type="ECO:0000256" key="9">
    <source>
        <dbReference type="ARBA" id="ARBA00022786"/>
    </source>
</evidence>
<keyword evidence="6 14" id="KW-0812">Transmembrane</keyword>
<keyword evidence="9" id="KW-0833">Ubl conjugation pathway</keyword>
<protein>
    <recommendedName>
        <fullName evidence="4">RING-type E3 ubiquitin transferase</fullName>
        <ecNumber evidence="4">2.3.2.27</ecNumber>
    </recommendedName>
</protein>
<evidence type="ECO:0000256" key="8">
    <source>
        <dbReference type="ARBA" id="ARBA00022771"/>
    </source>
</evidence>
<evidence type="ECO:0000256" key="14">
    <source>
        <dbReference type="SAM" id="Phobius"/>
    </source>
</evidence>